<dbReference type="SMART" id="SM00369">
    <property type="entry name" value="LRR_TYP"/>
    <property type="match status" value="2"/>
</dbReference>
<dbReference type="PANTHER" id="PTHR48051">
    <property type="match status" value="1"/>
</dbReference>
<dbReference type="Pfam" id="PF13855">
    <property type="entry name" value="LRR_8"/>
    <property type="match status" value="1"/>
</dbReference>
<dbReference type="EMBL" id="JAUJLE010000080">
    <property type="protein sequence ID" value="KAK0988123.1"/>
    <property type="molecule type" value="Genomic_DNA"/>
</dbReference>
<feature type="compositionally biased region" description="Polar residues" evidence="3">
    <location>
        <begin position="44"/>
        <end position="54"/>
    </location>
</feature>
<organism evidence="4 5">
    <name type="scientific">Friedmanniomyces endolithicus</name>
    <dbReference type="NCBI Taxonomy" id="329885"/>
    <lineage>
        <taxon>Eukaryota</taxon>
        <taxon>Fungi</taxon>
        <taxon>Dikarya</taxon>
        <taxon>Ascomycota</taxon>
        <taxon>Pezizomycotina</taxon>
        <taxon>Dothideomycetes</taxon>
        <taxon>Dothideomycetidae</taxon>
        <taxon>Mycosphaerellales</taxon>
        <taxon>Teratosphaeriaceae</taxon>
        <taxon>Friedmanniomyces</taxon>
    </lineage>
</organism>
<gene>
    <name evidence="4" type="ORF">LTR91_009678</name>
</gene>
<dbReference type="InterPro" id="IPR001611">
    <property type="entry name" value="Leu-rich_rpt"/>
</dbReference>
<evidence type="ECO:0000256" key="2">
    <source>
        <dbReference type="ARBA" id="ARBA00022737"/>
    </source>
</evidence>
<dbReference type="GO" id="GO:0005737">
    <property type="term" value="C:cytoplasm"/>
    <property type="evidence" value="ECO:0007669"/>
    <property type="project" value="TreeGrafter"/>
</dbReference>
<feature type="compositionally biased region" description="Low complexity" evidence="3">
    <location>
        <begin position="451"/>
        <end position="471"/>
    </location>
</feature>
<dbReference type="Gene3D" id="3.80.10.10">
    <property type="entry name" value="Ribonuclease Inhibitor"/>
    <property type="match status" value="1"/>
</dbReference>
<feature type="region of interest" description="Disordered" evidence="3">
    <location>
        <begin position="449"/>
        <end position="471"/>
    </location>
</feature>
<dbReference type="InterPro" id="IPR003591">
    <property type="entry name" value="Leu-rich_rpt_typical-subtyp"/>
</dbReference>
<sequence>MALPSSPPLLAIDEEPDLPSASNFLSIASASHSQHRKRPHSGYDSLSSDPLFSDTTEDDEAQSAERPRRKKLVRGPWWRRDPDFRRNMAKRGALRNADSGVFMGSDDSDDIVDSILSSQHRLQELAVEDEVVEEEEEAPVQAVSPAESCAARIIQANLDSGGEAVDLSGLALDRISDATLRPLHQLIKSSFTTFTHPPSEDEFGPLTPSLTLILSTNQLTSLPAELFNLSNITCLSLRGNHLTHLPPAIARLTRLTELNIAGNNIRYLPWETLNLLHCQGDHRQITIRPNPLLQPTDLSGPSPLPRPNFTPVGSEDLSRFADTRETVEKMRVKHRKAGCLNLRGELELRLKLGRMLRIQHLQAESRAGTELKLCREELIYLASSSIQYLGIDGAPLRRTSGTLSDTADDWPATMDPSAHAPPASTTAHTPSLFELALRSLQRTHNLAEFLPAPSQTPTPTTTSTPLSSDFPPSVASALHAAASNTASHGNEKCSTCCREFVVARAQWVEYWFHGFPAQRELSGESVLPFLRRVCSWGCARGMSEAGTLYRSNQRRGSGWVFLSDSHDSGANIPIQLQPSEVRLASTHIGSGSIPAHFINP</sequence>
<evidence type="ECO:0000313" key="5">
    <source>
        <dbReference type="Proteomes" id="UP001175353"/>
    </source>
</evidence>
<dbReference type="InterPro" id="IPR050216">
    <property type="entry name" value="LRR_domain-containing"/>
</dbReference>
<dbReference type="AlphaFoldDB" id="A0AAN6QTG8"/>
<evidence type="ECO:0000256" key="1">
    <source>
        <dbReference type="ARBA" id="ARBA00022614"/>
    </source>
</evidence>
<dbReference type="SUPFAM" id="SSF52075">
    <property type="entry name" value="Outer arm dynein light chain 1"/>
    <property type="match status" value="1"/>
</dbReference>
<proteinExistence type="predicted"/>
<evidence type="ECO:0000256" key="3">
    <source>
        <dbReference type="SAM" id="MobiDB-lite"/>
    </source>
</evidence>
<keyword evidence="2" id="KW-0677">Repeat</keyword>
<keyword evidence="1" id="KW-0433">Leucine-rich repeat</keyword>
<evidence type="ECO:0000313" key="4">
    <source>
        <dbReference type="EMBL" id="KAK0988123.1"/>
    </source>
</evidence>
<name>A0AAN6QTG8_9PEZI</name>
<dbReference type="InterPro" id="IPR032675">
    <property type="entry name" value="LRR_dom_sf"/>
</dbReference>
<dbReference type="Proteomes" id="UP001175353">
    <property type="component" value="Unassembled WGS sequence"/>
</dbReference>
<feature type="compositionally biased region" description="Polar residues" evidence="3">
    <location>
        <begin position="23"/>
        <end position="32"/>
    </location>
</feature>
<dbReference type="PANTHER" id="PTHR48051:SF1">
    <property type="entry name" value="RAS SUPPRESSOR PROTEIN 1"/>
    <property type="match status" value="1"/>
</dbReference>
<comment type="caution">
    <text evidence="4">The sequence shown here is derived from an EMBL/GenBank/DDBJ whole genome shotgun (WGS) entry which is preliminary data.</text>
</comment>
<protein>
    <submittedName>
        <fullName evidence="4">Uncharacterized protein</fullName>
    </submittedName>
</protein>
<feature type="compositionally biased region" description="Low complexity" evidence="3">
    <location>
        <begin position="416"/>
        <end position="427"/>
    </location>
</feature>
<feature type="region of interest" description="Disordered" evidence="3">
    <location>
        <begin position="400"/>
        <end position="427"/>
    </location>
</feature>
<keyword evidence="5" id="KW-1185">Reference proteome</keyword>
<feature type="region of interest" description="Disordered" evidence="3">
    <location>
        <begin position="23"/>
        <end position="72"/>
    </location>
</feature>
<reference evidence="4" key="1">
    <citation type="submission" date="2023-06" db="EMBL/GenBank/DDBJ databases">
        <title>Black Yeasts Isolated from many extreme environments.</title>
        <authorList>
            <person name="Coleine C."/>
            <person name="Stajich J.E."/>
            <person name="Selbmann L."/>
        </authorList>
    </citation>
    <scope>NUCLEOTIDE SEQUENCE</scope>
    <source>
        <strain evidence="4">CCFEE 5200</strain>
    </source>
</reference>
<accession>A0AAN6QTG8</accession>